<protein>
    <submittedName>
        <fullName evidence="1">Uncharacterized protein</fullName>
    </submittedName>
</protein>
<evidence type="ECO:0000313" key="2">
    <source>
        <dbReference type="Proteomes" id="UP000075920"/>
    </source>
</evidence>
<accession>A0A182VUL6</accession>
<organism evidence="1 2">
    <name type="scientific">Anopheles minimus</name>
    <dbReference type="NCBI Taxonomy" id="112268"/>
    <lineage>
        <taxon>Eukaryota</taxon>
        <taxon>Metazoa</taxon>
        <taxon>Ecdysozoa</taxon>
        <taxon>Arthropoda</taxon>
        <taxon>Hexapoda</taxon>
        <taxon>Insecta</taxon>
        <taxon>Pterygota</taxon>
        <taxon>Neoptera</taxon>
        <taxon>Endopterygota</taxon>
        <taxon>Diptera</taxon>
        <taxon>Nematocera</taxon>
        <taxon>Culicoidea</taxon>
        <taxon>Culicidae</taxon>
        <taxon>Anophelinae</taxon>
        <taxon>Anopheles</taxon>
    </lineage>
</organism>
<reference evidence="1" key="2">
    <citation type="submission" date="2020-05" db="UniProtKB">
        <authorList>
            <consortium name="EnsemblMetazoa"/>
        </authorList>
    </citation>
    <scope>IDENTIFICATION</scope>
    <source>
        <strain evidence="1">MINIMUS1</strain>
    </source>
</reference>
<proteinExistence type="predicted"/>
<keyword evidence="2" id="KW-1185">Reference proteome</keyword>
<dbReference type="Proteomes" id="UP000075920">
    <property type="component" value="Unassembled WGS sequence"/>
</dbReference>
<sequence length="28" mass="3281">MEDCWRITRTHSYTQVSATHYGHGTDLN</sequence>
<reference evidence="2" key="1">
    <citation type="submission" date="2013-03" db="EMBL/GenBank/DDBJ databases">
        <title>The Genome Sequence of Anopheles minimus MINIMUS1.</title>
        <authorList>
            <consortium name="The Broad Institute Genomics Platform"/>
            <person name="Neafsey D.E."/>
            <person name="Walton C."/>
            <person name="Walker B."/>
            <person name="Young S.K."/>
            <person name="Zeng Q."/>
            <person name="Gargeya S."/>
            <person name="Fitzgerald M."/>
            <person name="Haas B."/>
            <person name="Abouelleil A."/>
            <person name="Allen A.W."/>
            <person name="Alvarado L."/>
            <person name="Arachchi H.M."/>
            <person name="Berlin A.M."/>
            <person name="Chapman S.B."/>
            <person name="Gainer-Dewar J."/>
            <person name="Goldberg J."/>
            <person name="Griggs A."/>
            <person name="Gujja S."/>
            <person name="Hansen M."/>
            <person name="Howarth C."/>
            <person name="Imamovic A."/>
            <person name="Ireland A."/>
            <person name="Larimer J."/>
            <person name="McCowan C."/>
            <person name="Murphy C."/>
            <person name="Pearson M."/>
            <person name="Poon T.W."/>
            <person name="Priest M."/>
            <person name="Roberts A."/>
            <person name="Saif S."/>
            <person name="Shea T."/>
            <person name="Sisk P."/>
            <person name="Sykes S."/>
            <person name="Wortman J."/>
            <person name="Nusbaum C."/>
            <person name="Birren B."/>
        </authorList>
    </citation>
    <scope>NUCLEOTIDE SEQUENCE [LARGE SCALE GENOMIC DNA]</scope>
    <source>
        <strain evidence="2">MINIMUS1</strain>
    </source>
</reference>
<dbReference type="AlphaFoldDB" id="A0A182VUL6"/>
<dbReference type="EnsemblMetazoa" id="AMIN001759-RA">
    <property type="protein sequence ID" value="AMIN001759-PA"/>
    <property type="gene ID" value="AMIN001759"/>
</dbReference>
<name>A0A182VUL6_9DIPT</name>
<dbReference type="VEuPathDB" id="VectorBase:AMIN001759"/>
<evidence type="ECO:0000313" key="1">
    <source>
        <dbReference type="EnsemblMetazoa" id="AMIN001759-PA"/>
    </source>
</evidence>